<accession>A0ABX1G6M9</accession>
<dbReference type="RefSeq" id="WP_168151902.1">
    <property type="nucleotide sequence ID" value="NZ_JAAWVT010000004.1"/>
</dbReference>
<evidence type="ECO:0000313" key="2">
    <source>
        <dbReference type="Proteomes" id="UP000746595"/>
    </source>
</evidence>
<proteinExistence type="predicted"/>
<evidence type="ECO:0000313" key="1">
    <source>
        <dbReference type="EMBL" id="NKG21077.1"/>
    </source>
</evidence>
<sequence>MSAPRNEDDRPKLVLTVYPLDMSFPIGYRLPRDTRVTLAHVNRWAREKHLGDAELAAEYQRARGLYEMECAAAFEAGVPEEIDPHVQWIKARLLAIHRFATLPHASEAGYE</sequence>
<keyword evidence="2" id="KW-1185">Reference proteome</keyword>
<dbReference type="EMBL" id="JAAWVT010000004">
    <property type="protein sequence ID" value="NKG21077.1"/>
    <property type="molecule type" value="Genomic_DNA"/>
</dbReference>
<reference evidence="1 2" key="1">
    <citation type="submission" date="2020-04" db="EMBL/GenBank/DDBJ databases">
        <title>Paeniglutamicibacter sp. ANT13_2, a novel actinomycete isolated from sediment in Antarctica.</title>
        <authorList>
            <person name="Sakdapetsiri C."/>
            <person name="Pinyakong O."/>
        </authorList>
    </citation>
    <scope>NUCLEOTIDE SEQUENCE [LARGE SCALE GENOMIC DNA]</scope>
    <source>
        <strain evidence="1 2">ANT13_2</strain>
    </source>
</reference>
<comment type="caution">
    <text evidence="1">The sequence shown here is derived from an EMBL/GenBank/DDBJ whole genome shotgun (WGS) entry which is preliminary data.</text>
</comment>
<protein>
    <submittedName>
        <fullName evidence="1">Uncharacterized protein</fullName>
    </submittedName>
</protein>
<name>A0ABX1G6M9_9MICC</name>
<organism evidence="1 2">
    <name type="scientific">Paeniglutamicibacter terrestris</name>
    <dbReference type="NCBI Taxonomy" id="2723403"/>
    <lineage>
        <taxon>Bacteria</taxon>
        <taxon>Bacillati</taxon>
        <taxon>Actinomycetota</taxon>
        <taxon>Actinomycetes</taxon>
        <taxon>Micrococcales</taxon>
        <taxon>Micrococcaceae</taxon>
        <taxon>Paeniglutamicibacter</taxon>
    </lineage>
</organism>
<gene>
    <name evidence="1" type="ORF">HED64_10215</name>
</gene>
<dbReference type="Proteomes" id="UP000746595">
    <property type="component" value="Unassembled WGS sequence"/>
</dbReference>